<proteinExistence type="predicted"/>
<name>A0A478FU65_9MOLU</name>
<protein>
    <submittedName>
        <fullName evidence="1">Uncharacterized protein</fullName>
    </submittedName>
</protein>
<reference evidence="1 2" key="1">
    <citation type="submission" date="2019-01" db="EMBL/GenBank/DDBJ databases">
        <title>Draft genome sequences of Candidatus Mycoplasma haemohominis SWG34-3 identified from a patient with pyrexia, anemia and liver dysfunction.</title>
        <authorList>
            <person name="Sekizuka T."/>
            <person name="Hattori N."/>
            <person name="Katano H."/>
            <person name="Takuma T."/>
            <person name="Ito T."/>
            <person name="Arai N."/>
            <person name="Yanai R."/>
            <person name="Ishii S."/>
            <person name="Miura Y."/>
            <person name="Tokunaga T."/>
            <person name="Watanabe H."/>
            <person name="Nomura N."/>
            <person name="Eguchi J."/>
            <person name="Arai T."/>
            <person name="Hasegawa H."/>
            <person name="Nakamaki T."/>
            <person name="Wakita T."/>
            <person name="Niki Y."/>
            <person name="Kuroda M."/>
        </authorList>
    </citation>
    <scope>NUCLEOTIDE SEQUENCE [LARGE SCALE GENOMIC DNA]</scope>
    <source>
        <strain evidence="1">SWG34-3</strain>
    </source>
</reference>
<gene>
    <name evidence="1" type="ORF">MHSWG343_05770</name>
</gene>
<dbReference type="RefSeq" id="WP_216083634.1">
    <property type="nucleotide sequence ID" value="NZ_CACTIB010000031.1"/>
</dbReference>
<comment type="caution">
    <text evidence="1">The sequence shown here is derived from an EMBL/GenBank/DDBJ whole genome shotgun (WGS) entry which is preliminary data.</text>
</comment>
<dbReference type="EMBL" id="BIMN01000002">
    <property type="protein sequence ID" value="GCE63580.1"/>
    <property type="molecule type" value="Genomic_DNA"/>
</dbReference>
<accession>A0A478FU65</accession>
<sequence>MSALFKVGAAVGGLALTVGGGFYVKTLLGGEVVCIPLTKEENYFTTYSNNEIGKIYGDYLVAPFGLATAIETSTGGGKVENNENWWEQTYAVFRTDNGKSSDFKDQVDRAYEHKVAPAQTKTKKALNKVCEEVYKKASTEIEIVTSGIDNAKSNLREDLFKYCSFLEKEPIKVVEKDYSDAKSYGKLHQGKLISTKDDSNNFFWKKQNELFFKDSGDRSGTGATGDAQSIFKKLYVDKNKKDKWDALKEVCDLAYSKKESDTEDNNAPKLDVFKFCSLKGKE</sequence>
<organism evidence="1 2">
    <name type="scientific">Candidatus Mycoplasma haematohominis</name>
    <dbReference type="NCBI Taxonomy" id="1494318"/>
    <lineage>
        <taxon>Bacteria</taxon>
        <taxon>Bacillati</taxon>
        <taxon>Mycoplasmatota</taxon>
        <taxon>Mollicutes</taxon>
        <taxon>Mycoplasmataceae</taxon>
        <taxon>Mycoplasma</taxon>
    </lineage>
</organism>
<dbReference type="Proteomes" id="UP000324831">
    <property type="component" value="Unassembled WGS sequence"/>
</dbReference>
<dbReference type="AlphaFoldDB" id="A0A478FU65"/>
<evidence type="ECO:0000313" key="2">
    <source>
        <dbReference type="Proteomes" id="UP000324831"/>
    </source>
</evidence>
<evidence type="ECO:0000313" key="1">
    <source>
        <dbReference type="EMBL" id="GCE63580.1"/>
    </source>
</evidence>